<dbReference type="InterPro" id="IPR009075">
    <property type="entry name" value="AcylCo_DH/oxidase_C"/>
</dbReference>
<reference evidence="11" key="1">
    <citation type="submission" date="2011-12" db="EMBL/GenBank/DDBJ databases">
        <title>The complete genome of chromosome of Sulfobacillus acidophilus DSM 10332.</title>
        <authorList>
            <person name="Lucas S."/>
            <person name="Han J."/>
            <person name="Lapidus A."/>
            <person name="Bruce D."/>
            <person name="Goodwin L."/>
            <person name="Pitluck S."/>
            <person name="Peters L."/>
            <person name="Kyrpides N."/>
            <person name="Mavromatis K."/>
            <person name="Ivanova N."/>
            <person name="Mikhailova N."/>
            <person name="Chertkov O."/>
            <person name="Saunders E."/>
            <person name="Detter J.C."/>
            <person name="Tapia R."/>
            <person name="Han C."/>
            <person name="Land M."/>
            <person name="Hauser L."/>
            <person name="Markowitz V."/>
            <person name="Cheng J.-F."/>
            <person name="Hugenholtz P."/>
            <person name="Woyke T."/>
            <person name="Wu D."/>
            <person name="Pukall R."/>
            <person name="Gehrich-Schroeter G."/>
            <person name="Schneider S."/>
            <person name="Klenk H.-P."/>
            <person name="Eisen J.A."/>
        </authorList>
    </citation>
    <scope>NUCLEOTIDE SEQUENCE [LARGE SCALE GENOMIC DNA]</scope>
    <source>
        <strain evidence="11">ATCC 700253 / DSM 10332 / NAL</strain>
    </source>
</reference>
<dbReference type="Pfam" id="PF00441">
    <property type="entry name" value="Acyl-CoA_dh_1"/>
    <property type="match status" value="1"/>
</dbReference>
<feature type="domain" description="Acyl-CoA dehydrogenase/oxidase N-terminal" evidence="9">
    <location>
        <begin position="6"/>
        <end position="125"/>
    </location>
</feature>
<dbReference type="STRING" id="679936.Sulac_2030"/>
<dbReference type="SUPFAM" id="SSF56645">
    <property type="entry name" value="Acyl-CoA dehydrogenase NM domain-like"/>
    <property type="match status" value="1"/>
</dbReference>
<protein>
    <submittedName>
        <fullName evidence="10">Isovaleryl-CoA dehydrogenase</fullName>
        <ecNumber evidence="10">1.3.8.4</ecNumber>
    </submittedName>
</protein>
<evidence type="ECO:0000313" key="10">
    <source>
        <dbReference type="EMBL" id="AEW05520.1"/>
    </source>
</evidence>
<evidence type="ECO:0000256" key="5">
    <source>
        <dbReference type="ARBA" id="ARBA00023002"/>
    </source>
</evidence>
<evidence type="ECO:0000256" key="3">
    <source>
        <dbReference type="ARBA" id="ARBA00022630"/>
    </source>
</evidence>
<gene>
    <name evidence="10" type="ordered locus">Sulac_2030</name>
</gene>
<dbReference type="InterPro" id="IPR036250">
    <property type="entry name" value="AcylCo_DH-like_C"/>
</dbReference>
<comment type="cofactor">
    <cofactor evidence="1 6">
        <name>FAD</name>
        <dbReference type="ChEBI" id="CHEBI:57692"/>
    </cofactor>
</comment>
<reference evidence="10 11" key="2">
    <citation type="journal article" date="2012" name="Stand. Genomic Sci.">
        <title>Complete genome sequence of the moderately thermophilic mineral-sulfide-oxidizing firmicute Sulfobacillus acidophilus type strain (NAL(T)).</title>
        <authorList>
            <person name="Anderson I."/>
            <person name="Chertkov O."/>
            <person name="Chen A."/>
            <person name="Saunders E."/>
            <person name="Lapidus A."/>
            <person name="Nolan M."/>
            <person name="Lucas S."/>
            <person name="Hammon N."/>
            <person name="Deshpande S."/>
            <person name="Cheng J.F."/>
            <person name="Han C."/>
            <person name="Tapia R."/>
            <person name="Goodwin L.A."/>
            <person name="Pitluck S."/>
            <person name="Liolios K."/>
            <person name="Pagani I."/>
            <person name="Ivanova N."/>
            <person name="Mikhailova N."/>
            <person name="Pati A."/>
            <person name="Palaniappan K."/>
            <person name="Land M."/>
            <person name="Pan C."/>
            <person name="Rohde M."/>
            <person name="Pukall R."/>
            <person name="Goker M."/>
            <person name="Detter J.C."/>
            <person name="Woyke T."/>
            <person name="Bristow J."/>
            <person name="Eisen J.A."/>
            <person name="Markowitz V."/>
            <person name="Hugenholtz P."/>
            <person name="Kyrpides N.C."/>
            <person name="Klenk H.P."/>
            <person name="Mavromatis K."/>
        </authorList>
    </citation>
    <scope>NUCLEOTIDE SEQUENCE [LARGE SCALE GENOMIC DNA]</scope>
    <source>
        <strain evidence="11">ATCC 700253 / DSM 10332 / NAL</strain>
    </source>
</reference>
<proteinExistence type="inferred from homology"/>
<keyword evidence="4 6" id="KW-0274">FAD</keyword>
<organism evidence="10 11">
    <name type="scientific">Sulfobacillus acidophilus (strain ATCC 700253 / DSM 10332 / NAL)</name>
    <dbReference type="NCBI Taxonomy" id="679936"/>
    <lineage>
        <taxon>Bacteria</taxon>
        <taxon>Bacillati</taxon>
        <taxon>Bacillota</taxon>
        <taxon>Clostridia</taxon>
        <taxon>Eubacteriales</taxon>
        <taxon>Clostridiales Family XVII. Incertae Sedis</taxon>
        <taxon>Sulfobacillus</taxon>
    </lineage>
</organism>
<dbReference type="Gene3D" id="2.40.110.10">
    <property type="entry name" value="Butyryl-CoA Dehydrogenase, subunit A, domain 2"/>
    <property type="match status" value="1"/>
</dbReference>
<dbReference type="GO" id="GO:0050660">
    <property type="term" value="F:flavin adenine dinucleotide binding"/>
    <property type="evidence" value="ECO:0007669"/>
    <property type="project" value="InterPro"/>
</dbReference>
<comment type="similarity">
    <text evidence="2 6">Belongs to the acyl-CoA dehydrogenase family.</text>
</comment>
<name>G8TSA8_SULAD</name>
<evidence type="ECO:0000259" key="7">
    <source>
        <dbReference type="Pfam" id="PF00441"/>
    </source>
</evidence>
<accession>G8TSA8</accession>
<evidence type="ECO:0000259" key="8">
    <source>
        <dbReference type="Pfam" id="PF02770"/>
    </source>
</evidence>
<evidence type="ECO:0000256" key="6">
    <source>
        <dbReference type="RuleBase" id="RU362125"/>
    </source>
</evidence>
<sequence length="399" mass="44414">MDIRFSAEHEAFRERVRSFLTEVLPEGWGTSKHPYPRNPQEQAEVGLCWERTVYAHGLAGLSWPKEYGGQGLTWVEEVIFSEECARANAPAGVNGLGKGLLGPTLLVEGTEDQKRRFIPPLLAGDEIWCQGYSEPNAGSDLASLTTRAVLDGDEWVITGQKIWTSYAHLADWCFVLARTDASAPKHRGITFLLVPMHQVGVTVEPLVQLTGEAHFNSVTFNEARTARENVVGAVNDGWRIANTILSFERGTTIVGRHAHYRREFDTLLDAARQSRGENGPIADDAHYRQRFMELWSEIEILRFHGYQVITQLQTKSRLGPEASMLKLYYSEMHKRLGELAMDVLGGAMPFAGGLDSLAGGDLHRAFLWSRAETIFAGTSEIQKNVIAERVLGLPKDGRP</sequence>
<feature type="domain" description="Acyl-CoA dehydrogenase/oxidase C-terminal" evidence="7">
    <location>
        <begin position="235"/>
        <end position="391"/>
    </location>
</feature>
<dbReference type="InterPro" id="IPR009100">
    <property type="entry name" value="AcylCoA_DH/oxidase_NM_dom_sf"/>
</dbReference>
<dbReference type="InterPro" id="IPR006091">
    <property type="entry name" value="Acyl-CoA_Oxase/DH_mid-dom"/>
</dbReference>
<dbReference type="InterPro" id="IPR052161">
    <property type="entry name" value="Mycobact_Acyl-CoA_DH"/>
</dbReference>
<dbReference type="EMBL" id="CP003179">
    <property type="protein sequence ID" value="AEW05520.1"/>
    <property type="molecule type" value="Genomic_DNA"/>
</dbReference>
<evidence type="ECO:0000256" key="4">
    <source>
        <dbReference type="ARBA" id="ARBA00022827"/>
    </source>
</evidence>
<dbReference type="GO" id="GO:0008470">
    <property type="term" value="F:3-methylbutanoyl-CoA dehydrogenase activity"/>
    <property type="evidence" value="ECO:0007669"/>
    <property type="project" value="UniProtKB-EC"/>
</dbReference>
<keyword evidence="5 6" id="KW-0560">Oxidoreductase</keyword>
<dbReference type="Proteomes" id="UP000005439">
    <property type="component" value="Chromosome"/>
</dbReference>
<evidence type="ECO:0000256" key="2">
    <source>
        <dbReference type="ARBA" id="ARBA00009347"/>
    </source>
</evidence>
<keyword evidence="11" id="KW-1185">Reference proteome</keyword>
<evidence type="ECO:0000313" key="11">
    <source>
        <dbReference type="Proteomes" id="UP000005439"/>
    </source>
</evidence>
<dbReference type="AlphaFoldDB" id="G8TSA8"/>
<dbReference type="InterPro" id="IPR037069">
    <property type="entry name" value="AcylCoA_DH/ox_N_sf"/>
</dbReference>
<dbReference type="EC" id="1.3.8.4" evidence="10"/>
<dbReference type="Pfam" id="PF02770">
    <property type="entry name" value="Acyl-CoA_dh_M"/>
    <property type="match status" value="1"/>
</dbReference>
<evidence type="ECO:0000256" key="1">
    <source>
        <dbReference type="ARBA" id="ARBA00001974"/>
    </source>
</evidence>
<dbReference type="KEGG" id="sap:Sulac_2030"/>
<dbReference type="FunFam" id="2.40.110.10:FF:000011">
    <property type="entry name" value="Acyl-CoA dehydrogenase FadE34"/>
    <property type="match status" value="1"/>
</dbReference>
<evidence type="ECO:0000259" key="9">
    <source>
        <dbReference type="Pfam" id="PF02771"/>
    </source>
</evidence>
<dbReference type="PATRIC" id="fig|679936.5.peg.2092"/>
<dbReference type="InterPro" id="IPR046373">
    <property type="entry name" value="Acyl-CoA_Oxase/DH_mid-dom_sf"/>
</dbReference>
<feature type="domain" description="Acyl-CoA oxidase/dehydrogenase middle" evidence="8">
    <location>
        <begin position="129"/>
        <end position="212"/>
    </location>
</feature>
<dbReference type="GO" id="GO:0005886">
    <property type="term" value="C:plasma membrane"/>
    <property type="evidence" value="ECO:0007669"/>
    <property type="project" value="TreeGrafter"/>
</dbReference>
<dbReference type="InterPro" id="IPR013786">
    <property type="entry name" value="AcylCoA_DH/ox_N"/>
</dbReference>
<dbReference type="PANTHER" id="PTHR43292">
    <property type="entry name" value="ACYL-COA DEHYDROGENASE"/>
    <property type="match status" value="1"/>
</dbReference>
<dbReference type="SUPFAM" id="SSF47203">
    <property type="entry name" value="Acyl-CoA dehydrogenase C-terminal domain-like"/>
    <property type="match status" value="1"/>
</dbReference>
<dbReference type="PANTHER" id="PTHR43292:SF3">
    <property type="entry name" value="ACYL-COA DEHYDROGENASE FADE29"/>
    <property type="match status" value="1"/>
</dbReference>
<dbReference type="Pfam" id="PF02771">
    <property type="entry name" value="Acyl-CoA_dh_N"/>
    <property type="match status" value="1"/>
</dbReference>
<dbReference type="Gene3D" id="1.10.540.10">
    <property type="entry name" value="Acyl-CoA dehydrogenase/oxidase, N-terminal domain"/>
    <property type="match status" value="1"/>
</dbReference>
<keyword evidence="3 6" id="KW-0285">Flavoprotein</keyword>
<dbReference type="HOGENOM" id="CLU_018204_9_0_9"/>
<dbReference type="Gene3D" id="1.20.140.10">
    <property type="entry name" value="Butyryl-CoA Dehydrogenase, subunit A, domain 3"/>
    <property type="match status" value="1"/>
</dbReference>